<dbReference type="PATRIC" id="fig|1114856.3.peg.1252"/>
<name>L9W034_9EURY</name>
<dbReference type="GO" id="GO:0140359">
    <property type="term" value="F:ABC-type transporter activity"/>
    <property type="evidence" value="ECO:0007669"/>
    <property type="project" value="InterPro"/>
</dbReference>
<feature type="transmembrane region" description="Helical" evidence="2">
    <location>
        <begin position="203"/>
        <end position="225"/>
    </location>
</feature>
<dbReference type="Proteomes" id="UP000011599">
    <property type="component" value="Unassembled WGS sequence"/>
</dbReference>
<dbReference type="Pfam" id="PF12679">
    <property type="entry name" value="ABC2_membrane_2"/>
    <property type="match status" value="1"/>
</dbReference>
<feature type="transmembrane region" description="Helical" evidence="2">
    <location>
        <begin position="170"/>
        <end position="196"/>
    </location>
</feature>
<evidence type="ECO:0000256" key="1">
    <source>
        <dbReference type="SAM" id="MobiDB-lite"/>
    </source>
</evidence>
<feature type="region of interest" description="Disordered" evidence="1">
    <location>
        <begin position="1"/>
        <end position="26"/>
    </location>
</feature>
<organism evidence="3 4">
    <name type="scientific">Natronorubrum tibetense GA33</name>
    <dbReference type="NCBI Taxonomy" id="1114856"/>
    <lineage>
        <taxon>Archaea</taxon>
        <taxon>Methanobacteriati</taxon>
        <taxon>Methanobacteriota</taxon>
        <taxon>Stenosarchaea group</taxon>
        <taxon>Halobacteria</taxon>
        <taxon>Halobacteriales</taxon>
        <taxon>Natrialbaceae</taxon>
        <taxon>Natronorubrum</taxon>
    </lineage>
</organism>
<accession>L9W034</accession>
<dbReference type="RefSeq" id="WP_006089021.1">
    <property type="nucleotide sequence ID" value="NZ_AOHW01000022.1"/>
</dbReference>
<feature type="transmembrane region" description="Helical" evidence="2">
    <location>
        <begin position="121"/>
        <end position="150"/>
    </location>
</feature>
<dbReference type="EMBL" id="AOHW01000022">
    <property type="protein sequence ID" value="ELY42864.1"/>
    <property type="molecule type" value="Genomic_DNA"/>
</dbReference>
<dbReference type="OrthoDB" id="313530at2157"/>
<keyword evidence="2" id="KW-0812">Transmembrane</keyword>
<gene>
    <name evidence="3" type="ORF">C496_06007</name>
</gene>
<feature type="transmembrane region" description="Helical" evidence="2">
    <location>
        <begin position="85"/>
        <end position="100"/>
    </location>
</feature>
<dbReference type="eggNOG" id="arCOG09006">
    <property type="taxonomic scope" value="Archaea"/>
</dbReference>
<keyword evidence="2" id="KW-0472">Membrane</keyword>
<dbReference type="GO" id="GO:0005886">
    <property type="term" value="C:plasma membrane"/>
    <property type="evidence" value="ECO:0007669"/>
    <property type="project" value="UniProtKB-SubCell"/>
</dbReference>
<reference evidence="3 4" key="1">
    <citation type="journal article" date="2014" name="PLoS Genet.">
        <title>Phylogenetically driven sequencing of extremely halophilic archaea reveals strategies for static and dynamic osmo-response.</title>
        <authorList>
            <person name="Becker E.A."/>
            <person name="Seitzer P.M."/>
            <person name="Tritt A."/>
            <person name="Larsen D."/>
            <person name="Krusor M."/>
            <person name="Yao A.I."/>
            <person name="Wu D."/>
            <person name="Madern D."/>
            <person name="Eisen J.A."/>
            <person name="Darling A.E."/>
            <person name="Facciotti M.T."/>
        </authorList>
    </citation>
    <scope>NUCLEOTIDE SEQUENCE [LARGE SCALE GENOMIC DNA]</scope>
    <source>
        <strain evidence="3 4">GA33</strain>
    </source>
</reference>
<keyword evidence="2" id="KW-1133">Transmembrane helix</keyword>
<comment type="caution">
    <text evidence="3">The sequence shown here is derived from an EMBL/GenBank/DDBJ whole genome shotgun (WGS) entry which is preliminary data.</text>
</comment>
<feature type="transmembrane region" description="Helical" evidence="2">
    <location>
        <begin position="46"/>
        <end position="65"/>
    </location>
</feature>
<proteinExistence type="predicted"/>
<evidence type="ECO:0000313" key="3">
    <source>
        <dbReference type="EMBL" id="ELY42864.1"/>
    </source>
</evidence>
<dbReference type="STRING" id="1114856.GCA_000383975_01086"/>
<sequence>MTEDGAAASRDERAPTDHQPPTAPGSMRLLETIVRRELQTLARTRTFYVLAIAFAAVVLGIAWVGESVRAGYVPTLVDLLTPLELLVPVVAVAFGYRAILGDEQRGELDVLETYPVSSREIVLGVYIGRAIGLLTVVVVPLVLAGLAVAVTESDVLTIYASHAGADSPILFARFVVLTALFALAVLGVAIAISAIVSGTRSALALAVVALVVLLVGLDLALAYGFSAGIIGDGGLVHSLALSPLSAYRGLVFESAVVVAAGTGPAVAAPVSSLVSLVVWTAGSLALATWAVNR</sequence>
<dbReference type="AlphaFoldDB" id="L9W034"/>
<evidence type="ECO:0000256" key="2">
    <source>
        <dbReference type="SAM" id="Phobius"/>
    </source>
</evidence>
<protein>
    <submittedName>
        <fullName evidence="3">Copper ABC transporter permease</fullName>
    </submittedName>
</protein>
<evidence type="ECO:0000313" key="4">
    <source>
        <dbReference type="Proteomes" id="UP000011599"/>
    </source>
</evidence>
<feature type="transmembrane region" description="Helical" evidence="2">
    <location>
        <begin position="273"/>
        <end position="291"/>
    </location>
</feature>
<keyword evidence="4" id="KW-1185">Reference proteome</keyword>